<name>A0A0G2JAF9_9EURO</name>
<dbReference type="EMBL" id="LCZI01000603">
    <property type="protein sequence ID" value="KKZ65661.1"/>
    <property type="molecule type" value="Genomic_DNA"/>
</dbReference>
<gene>
    <name evidence="1" type="ORF">EMCG_08499</name>
</gene>
<dbReference type="AlphaFoldDB" id="A0A0G2JAF9"/>
<evidence type="ECO:0000313" key="1">
    <source>
        <dbReference type="EMBL" id="KKZ65661.1"/>
    </source>
</evidence>
<proteinExistence type="predicted"/>
<protein>
    <submittedName>
        <fullName evidence="1">Uncharacterized protein</fullName>
    </submittedName>
</protein>
<comment type="caution">
    <text evidence="1">The sequence shown here is derived from an EMBL/GenBank/DDBJ whole genome shotgun (WGS) entry which is preliminary data.</text>
</comment>
<dbReference type="Proteomes" id="UP000034164">
    <property type="component" value="Unassembled WGS sequence"/>
</dbReference>
<organism evidence="1 2">
    <name type="scientific">[Emmonsia] crescens</name>
    <dbReference type="NCBI Taxonomy" id="73230"/>
    <lineage>
        <taxon>Eukaryota</taxon>
        <taxon>Fungi</taxon>
        <taxon>Dikarya</taxon>
        <taxon>Ascomycota</taxon>
        <taxon>Pezizomycotina</taxon>
        <taxon>Eurotiomycetes</taxon>
        <taxon>Eurotiomycetidae</taxon>
        <taxon>Onygenales</taxon>
        <taxon>Ajellomycetaceae</taxon>
        <taxon>Emergomyces</taxon>
    </lineage>
</organism>
<accession>A0A0G2JAF9</accession>
<reference evidence="2" key="1">
    <citation type="journal article" date="2015" name="PLoS Genet.">
        <title>The dynamic genome and transcriptome of the human fungal pathogen Blastomyces and close relative Emmonsia.</title>
        <authorList>
            <person name="Munoz J.F."/>
            <person name="Gauthier G.M."/>
            <person name="Desjardins C.A."/>
            <person name="Gallo J.E."/>
            <person name="Holder J."/>
            <person name="Sullivan T.D."/>
            <person name="Marty A.J."/>
            <person name="Carmen J.C."/>
            <person name="Chen Z."/>
            <person name="Ding L."/>
            <person name="Gujja S."/>
            <person name="Magrini V."/>
            <person name="Misas E."/>
            <person name="Mitreva M."/>
            <person name="Priest M."/>
            <person name="Saif S."/>
            <person name="Whiston E.A."/>
            <person name="Young S."/>
            <person name="Zeng Q."/>
            <person name="Goldman W.E."/>
            <person name="Mardis E.R."/>
            <person name="Taylor J.W."/>
            <person name="McEwen J.G."/>
            <person name="Clay O.K."/>
            <person name="Klein B.S."/>
            <person name="Cuomo C.A."/>
        </authorList>
    </citation>
    <scope>NUCLEOTIDE SEQUENCE [LARGE SCALE GENOMIC DNA]</scope>
    <source>
        <strain evidence="2">UAMH 3008</strain>
    </source>
</reference>
<sequence length="195" mass="21690">MFSTSVQLQFKQHPLTADVPQQSLLAESRDWQALNIAINRKLIHANPPGSACFKSQPNYNAAACSHILFQWHNSNLHLQNLISIDYSFWAGDSYLPIFENGTIINGGLRTGEKGCLGIWTCNIRGIKFHPNFQRPSCSGDKGDNRAQMAATIEAEKVSYDMLQELAKHGAMAYPAGIDHIHPLYIDITNPAKQVL</sequence>
<evidence type="ECO:0000313" key="2">
    <source>
        <dbReference type="Proteomes" id="UP000034164"/>
    </source>
</evidence>
<dbReference type="VEuPathDB" id="FungiDB:EMCG_08499"/>
<dbReference type="OrthoDB" id="9983560at2759"/>